<dbReference type="EMBL" id="CADEAL010004351">
    <property type="protein sequence ID" value="CAB1457632.1"/>
    <property type="molecule type" value="Genomic_DNA"/>
</dbReference>
<keyword evidence="1" id="KW-0175">Coiled coil</keyword>
<evidence type="ECO:0000256" key="2">
    <source>
        <dbReference type="SAM" id="MobiDB-lite"/>
    </source>
</evidence>
<feature type="coiled-coil region" evidence="1">
    <location>
        <begin position="282"/>
        <end position="319"/>
    </location>
</feature>
<sequence>MLHQAGENTLDGTKEETIATRRPAWSSSGAPFGMGTEQTGIYRTLSPRFPETKANENEKRVWRPAAEGERIPASDNPTGGQLEITSLPTKKDRGWQPSQLTDAVHHTAQTAHQMKGTKPMNMVLGARHLPKNGRSIVCPFVEVEICGADYDGCKCKTDVVADNGLNPVWLQKQFVFDVHNPTFSFLRFTVYEEDMFSDPNFLAQATFPVRLLRTGYRNVSLKNSYSEELELASLLVHIEIVNAKEEDDENMYTSIQLLRDRTSELSNQVSLLERSGSADLSYQQSVEELRAAQDQLSELVEARNHRLTEKKRREKLRQQVAAKRS</sequence>
<dbReference type="SUPFAM" id="SSF49562">
    <property type="entry name" value="C2 domain (Calcium/lipid-binding domain, CaLB)"/>
    <property type="match status" value="1"/>
</dbReference>
<dbReference type="PANTHER" id="PTHR10336">
    <property type="entry name" value="PHOSPHOINOSITIDE-SPECIFIC PHOSPHOLIPASE C FAMILY PROTEIN"/>
    <property type="match status" value="1"/>
</dbReference>
<dbReference type="GO" id="GO:0051209">
    <property type="term" value="P:release of sequestered calcium ion into cytosol"/>
    <property type="evidence" value="ECO:0007669"/>
    <property type="project" value="TreeGrafter"/>
</dbReference>
<feature type="domain" description="C2" evidence="3">
    <location>
        <begin position="96"/>
        <end position="223"/>
    </location>
</feature>
<evidence type="ECO:0000259" key="3">
    <source>
        <dbReference type="PROSITE" id="PS50004"/>
    </source>
</evidence>
<dbReference type="GO" id="GO:0010634">
    <property type="term" value="P:positive regulation of epithelial cell migration"/>
    <property type="evidence" value="ECO:0007669"/>
    <property type="project" value="TreeGrafter"/>
</dbReference>
<protein>
    <recommendedName>
        <fullName evidence="3">C2 domain-containing protein</fullName>
    </recommendedName>
</protein>
<dbReference type="InterPro" id="IPR000008">
    <property type="entry name" value="C2_dom"/>
</dbReference>
<dbReference type="FunFam" id="2.60.40.150:FF:000067">
    <property type="entry name" value="1-phosphatidylinositol 4,5-bisphosphate phosphodiesterase gamma"/>
    <property type="match status" value="1"/>
</dbReference>
<dbReference type="PANTHER" id="PTHR10336:SF79">
    <property type="entry name" value="1-PHOSPHATIDYLINOSITOL 4,5-BISPHOSPHATE PHOSPHODIESTERASE GAMMA"/>
    <property type="match status" value="1"/>
</dbReference>
<proteinExistence type="predicted"/>
<feature type="compositionally biased region" description="Polar residues" evidence="2">
    <location>
        <begin position="1"/>
        <end position="11"/>
    </location>
</feature>
<dbReference type="Proteomes" id="UP001153269">
    <property type="component" value="Unassembled WGS sequence"/>
</dbReference>
<comment type="caution">
    <text evidence="4">The sequence shown here is derived from an EMBL/GenBank/DDBJ whole genome shotgun (WGS) entry which is preliminary data.</text>
</comment>
<feature type="region of interest" description="Disordered" evidence="2">
    <location>
        <begin position="1"/>
        <end position="37"/>
    </location>
</feature>
<evidence type="ECO:0000313" key="5">
    <source>
        <dbReference type="Proteomes" id="UP001153269"/>
    </source>
</evidence>
<reference evidence="4" key="1">
    <citation type="submission" date="2020-03" db="EMBL/GenBank/DDBJ databases">
        <authorList>
            <person name="Weist P."/>
        </authorList>
    </citation>
    <scope>NUCLEOTIDE SEQUENCE</scope>
</reference>
<accession>A0A9N7VYP4</accession>
<gene>
    <name evidence="4" type="ORF">PLEPLA_LOCUS45456</name>
</gene>
<evidence type="ECO:0000313" key="4">
    <source>
        <dbReference type="EMBL" id="CAB1457632.1"/>
    </source>
</evidence>
<name>A0A9N7VYP4_PLEPL</name>
<dbReference type="GO" id="GO:0032587">
    <property type="term" value="C:ruffle membrane"/>
    <property type="evidence" value="ECO:0007669"/>
    <property type="project" value="TreeGrafter"/>
</dbReference>
<dbReference type="InterPro" id="IPR035892">
    <property type="entry name" value="C2_domain_sf"/>
</dbReference>
<dbReference type="GO" id="GO:0046488">
    <property type="term" value="P:phosphatidylinositol metabolic process"/>
    <property type="evidence" value="ECO:0007669"/>
    <property type="project" value="TreeGrafter"/>
</dbReference>
<dbReference type="InterPro" id="IPR001192">
    <property type="entry name" value="PI-PLC_fam"/>
</dbReference>
<dbReference type="GO" id="GO:0048015">
    <property type="term" value="P:phosphatidylinositol-mediated signaling"/>
    <property type="evidence" value="ECO:0007669"/>
    <property type="project" value="TreeGrafter"/>
</dbReference>
<dbReference type="CDD" id="cd00275">
    <property type="entry name" value="C2_PLC_like"/>
    <property type="match status" value="1"/>
</dbReference>
<organism evidence="4 5">
    <name type="scientific">Pleuronectes platessa</name>
    <name type="common">European plaice</name>
    <dbReference type="NCBI Taxonomy" id="8262"/>
    <lineage>
        <taxon>Eukaryota</taxon>
        <taxon>Metazoa</taxon>
        <taxon>Chordata</taxon>
        <taxon>Craniata</taxon>
        <taxon>Vertebrata</taxon>
        <taxon>Euteleostomi</taxon>
        <taxon>Actinopterygii</taxon>
        <taxon>Neopterygii</taxon>
        <taxon>Teleostei</taxon>
        <taxon>Neoteleostei</taxon>
        <taxon>Acanthomorphata</taxon>
        <taxon>Carangaria</taxon>
        <taxon>Pleuronectiformes</taxon>
        <taxon>Pleuronectoidei</taxon>
        <taxon>Pleuronectidae</taxon>
        <taxon>Pleuronectes</taxon>
    </lineage>
</organism>
<dbReference type="Pfam" id="PF00168">
    <property type="entry name" value="C2"/>
    <property type="match status" value="1"/>
</dbReference>
<dbReference type="GO" id="GO:0004435">
    <property type="term" value="F:phosphatidylinositol-4,5-bisphosphate phospholipase C activity"/>
    <property type="evidence" value="ECO:0007669"/>
    <property type="project" value="TreeGrafter"/>
</dbReference>
<evidence type="ECO:0000256" key="1">
    <source>
        <dbReference type="SAM" id="Coils"/>
    </source>
</evidence>
<keyword evidence="5" id="KW-1185">Reference proteome</keyword>
<dbReference type="AlphaFoldDB" id="A0A9N7VYP4"/>
<dbReference type="SMART" id="SM00239">
    <property type="entry name" value="C2"/>
    <property type="match status" value="1"/>
</dbReference>
<dbReference type="PROSITE" id="PS50004">
    <property type="entry name" value="C2"/>
    <property type="match status" value="1"/>
</dbReference>
<dbReference type="Gene3D" id="2.60.40.150">
    <property type="entry name" value="C2 domain"/>
    <property type="match status" value="1"/>
</dbReference>